<protein>
    <submittedName>
        <fullName evidence="1">Uncharacterized protein</fullName>
    </submittedName>
</protein>
<dbReference type="Proteomes" id="UP001219920">
    <property type="component" value="Segment"/>
</dbReference>
<evidence type="ECO:0000313" key="1">
    <source>
        <dbReference type="EMBL" id="WEM05596.1"/>
    </source>
</evidence>
<reference evidence="1" key="1">
    <citation type="submission" date="2023-03" db="EMBL/GenBank/DDBJ databases">
        <title>A Pseudomonas lysogenic bacteriophage crossing the Antarctic and Arctic, representing a new genus of Autographiviridae.</title>
        <authorList>
            <person name="Liu Z."/>
        </authorList>
    </citation>
    <scope>NUCLEOTIDE SEQUENCE</scope>
</reference>
<sequence length="95" mass="10725">MTSFGNPVSRIRFLAQVPSFQDFRRRQYASSTQRCEFTLGLGPCGRTATRLGYQLDKDFLTILQECAAPDEGKIEVKKFIYLVSEITGRIEVASV</sequence>
<organism evidence="1 2">
    <name type="scientific">Pseudomonas phage vB_PaeM-G11</name>
    <dbReference type="NCBI Taxonomy" id="3034915"/>
    <lineage>
        <taxon>Viruses</taxon>
        <taxon>Duplodnaviria</taxon>
        <taxon>Heunggongvirae</taxon>
        <taxon>Uroviricota</taxon>
        <taxon>Caudoviricetes</taxon>
        <taxon>Autographivirales</taxon>
        <taxon>Autotranscriptaviridae</taxon>
        <taxon>Studiervirinae</taxon>
        <taxon>Gundecimvirus</taxon>
        <taxon>Gundecimvirus MG11</taxon>
    </lineage>
</organism>
<keyword evidence="2" id="KW-1185">Reference proteome</keyword>
<name>A0AAF0CXG1_9CAUD</name>
<dbReference type="EMBL" id="OQ622254">
    <property type="protein sequence ID" value="WEM05596.1"/>
    <property type="molecule type" value="Genomic_DNA"/>
</dbReference>
<proteinExistence type="predicted"/>
<evidence type="ECO:0000313" key="2">
    <source>
        <dbReference type="Proteomes" id="UP001219920"/>
    </source>
</evidence>
<accession>A0AAF0CXG1</accession>
<dbReference type="Pfam" id="PF25755">
    <property type="entry name" value="Phage_T3_1_05"/>
    <property type="match status" value="1"/>
</dbReference>
<dbReference type="InterPro" id="IPR058006">
    <property type="entry name" value="1.05"/>
</dbReference>